<feature type="binding site" evidence="13">
    <location>
        <position position="265"/>
    </location>
    <ligand>
        <name>substrate</name>
    </ligand>
</feature>
<evidence type="ECO:0000256" key="1">
    <source>
        <dbReference type="ARBA" id="ARBA00003175"/>
    </source>
</evidence>
<keyword evidence="9 13" id="KW-0411">Iron-sulfur</keyword>
<comment type="similarity">
    <text evidence="12 13">Belongs to the ThiC family.</text>
</comment>
<dbReference type="SFLD" id="SFLDS00113">
    <property type="entry name" value="Radical_SAM_Phosphomethylpyrim"/>
    <property type="match status" value="1"/>
</dbReference>
<evidence type="ECO:0000256" key="12">
    <source>
        <dbReference type="ARBA" id="ARBA00061546"/>
    </source>
</evidence>
<evidence type="ECO:0000313" key="16">
    <source>
        <dbReference type="EMBL" id="OEE74435.1"/>
    </source>
</evidence>
<evidence type="ECO:0000256" key="3">
    <source>
        <dbReference type="ARBA" id="ARBA00022485"/>
    </source>
</evidence>
<proteinExistence type="inferred from homology"/>
<feature type="region of interest" description="Disordered" evidence="14">
    <location>
        <begin position="637"/>
        <end position="656"/>
    </location>
</feature>
<evidence type="ECO:0000256" key="6">
    <source>
        <dbReference type="ARBA" id="ARBA00022833"/>
    </source>
</evidence>
<feature type="binding site" evidence="13">
    <location>
        <position position="430"/>
    </location>
    <ligand>
        <name>substrate</name>
    </ligand>
</feature>
<keyword evidence="6 13" id="KW-0862">Zinc</keyword>
<evidence type="ECO:0000256" key="2">
    <source>
        <dbReference type="ARBA" id="ARBA00004948"/>
    </source>
</evidence>
<dbReference type="NCBIfam" id="NF009895">
    <property type="entry name" value="PRK13352.1"/>
    <property type="match status" value="1"/>
</dbReference>
<reference evidence="16 17" key="1">
    <citation type="journal article" date="2012" name="Science">
        <title>Ecological populations of bacteria act as socially cohesive units of antibiotic production and resistance.</title>
        <authorList>
            <person name="Cordero O.X."/>
            <person name="Wildschutte H."/>
            <person name="Kirkup B."/>
            <person name="Proehl S."/>
            <person name="Ngo L."/>
            <person name="Hussain F."/>
            <person name="Le Roux F."/>
            <person name="Mincer T."/>
            <person name="Polz M.F."/>
        </authorList>
    </citation>
    <scope>NUCLEOTIDE SEQUENCE [LARGE SCALE GENOMIC DNA]</scope>
    <source>
        <strain evidence="16 17">FF-238</strain>
    </source>
</reference>
<dbReference type="InterPro" id="IPR038521">
    <property type="entry name" value="ThiC/Bza_core_dom"/>
</dbReference>
<evidence type="ECO:0000256" key="4">
    <source>
        <dbReference type="ARBA" id="ARBA00022691"/>
    </source>
</evidence>
<feature type="domain" description="ThiC-associated" evidence="15">
    <location>
        <begin position="23"/>
        <end position="105"/>
    </location>
</feature>
<evidence type="ECO:0000256" key="10">
    <source>
        <dbReference type="ARBA" id="ARBA00023239"/>
    </source>
</evidence>
<dbReference type="UniPathway" id="UPA00060"/>
<dbReference type="RefSeq" id="WP_017054338.1">
    <property type="nucleotide sequence ID" value="NZ_AJYW02000195.1"/>
</dbReference>
<dbReference type="EC" id="4.1.99.17" evidence="13"/>
<dbReference type="Pfam" id="PF01964">
    <property type="entry name" value="ThiC_Rad_SAM"/>
    <property type="match status" value="1"/>
</dbReference>
<feature type="binding site" evidence="13">
    <location>
        <position position="236"/>
    </location>
    <ligand>
        <name>substrate</name>
    </ligand>
</feature>
<name>A0A1E5CW91_9VIBR</name>
<evidence type="ECO:0000256" key="8">
    <source>
        <dbReference type="ARBA" id="ARBA00023004"/>
    </source>
</evidence>
<keyword evidence="10 13" id="KW-0456">Lyase</keyword>
<comment type="pathway">
    <text evidence="2 13">Cofactor biosynthesis; thiamine diphosphate biosynthesis.</text>
</comment>
<evidence type="ECO:0000313" key="17">
    <source>
        <dbReference type="Proteomes" id="UP000094165"/>
    </source>
</evidence>
<dbReference type="EMBL" id="AJYW02000195">
    <property type="protein sequence ID" value="OEE74435.1"/>
    <property type="molecule type" value="Genomic_DNA"/>
</dbReference>
<dbReference type="InterPro" id="IPR025747">
    <property type="entry name" value="ThiC-associated_dom"/>
</dbReference>
<dbReference type="NCBIfam" id="TIGR00190">
    <property type="entry name" value="thiC"/>
    <property type="match status" value="1"/>
</dbReference>
<dbReference type="GO" id="GO:0009228">
    <property type="term" value="P:thiamine biosynthetic process"/>
    <property type="evidence" value="ECO:0007669"/>
    <property type="project" value="UniProtKB-UniRule"/>
</dbReference>
<accession>A0A1E5CW91</accession>
<evidence type="ECO:0000256" key="5">
    <source>
        <dbReference type="ARBA" id="ARBA00022723"/>
    </source>
</evidence>
<evidence type="ECO:0000256" key="14">
    <source>
        <dbReference type="SAM" id="MobiDB-lite"/>
    </source>
</evidence>
<organism evidence="16 17">
    <name type="scientific">Vibrio genomosp. F6 str. FF-238</name>
    <dbReference type="NCBI Taxonomy" id="1191298"/>
    <lineage>
        <taxon>Bacteria</taxon>
        <taxon>Pseudomonadati</taxon>
        <taxon>Pseudomonadota</taxon>
        <taxon>Gammaproteobacteria</taxon>
        <taxon>Vibrionales</taxon>
        <taxon>Vibrionaceae</taxon>
        <taxon>Vibrio</taxon>
    </lineage>
</organism>
<dbReference type="GO" id="GO:0051539">
    <property type="term" value="F:4 iron, 4 sulfur cluster binding"/>
    <property type="evidence" value="ECO:0007669"/>
    <property type="project" value="UniProtKB-KW"/>
</dbReference>
<comment type="caution">
    <text evidence="16">The sequence shown here is derived from an EMBL/GenBank/DDBJ whole genome shotgun (WGS) entry which is preliminary data.</text>
</comment>
<comment type="cofactor">
    <cofactor evidence="13">
        <name>[4Fe-4S] cluster</name>
        <dbReference type="ChEBI" id="CHEBI:49883"/>
    </cofactor>
    <text evidence="13">Binds 1 [4Fe-4S] cluster per subunit. The cluster is coordinated with 3 cysteines and an exchangeable S-adenosyl-L-methionine.</text>
</comment>
<keyword evidence="17" id="KW-1185">Reference proteome</keyword>
<dbReference type="InterPro" id="IPR037509">
    <property type="entry name" value="ThiC"/>
</dbReference>
<keyword evidence="4 13" id="KW-0949">S-adenosyl-L-methionine</keyword>
<dbReference type="GO" id="GO:0070284">
    <property type="term" value="F:phosphomethylpyrimidine synthase activity"/>
    <property type="evidence" value="ECO:0007669"/>
    <property type="project" value="UniProtKB-EC"/>
</dbReference>
<feature type="binding site" evidence="13">
    <location>
        <position position="330"/>
    </location>
    <ligand>
        <name>substrate</name>
    </ligand>
</feature>
<dbReference type="InterPro" id="IPR002817">
    <property type="entry name" value="ThiC/BzaA/B"/>
</dbReference>
<dbReference type="SFLD" id="SFLDF00407">
    <property type="entry name" value="phosphomethylpyrimidine_syntha"/>
    <property type="match status" value="1"/>
</dbReference>
<dbReference type="NCBIfam" id="NF006763">
    <property type="entry name" value="PRK09284.1"/>
    <property type="match status" value="1"/>
</dbReference>
<feature type="binding site" evidence="13">
    <location>
        <position position="578"/>
    </location>
    <ligand>
        <name>[4Fe-4S] cluster</name>
        <dbReference type="ChEBI" id="CHEBI:49883"/>
        <note>4Fe-4S-S-AdoMet</note>
    </ligand>
</feature>
<dbReference type="Gene3D" id="3.20.20.540">
    <property type="entry name" value="Radical SAM ThiC family, central domain"/>
    <property type="match status" value="1"/>
</dbReference>
<protein>
    <recommendedName>
        <fullName evidence="13">Phosphomethylpyrimidine synthase</fullName>
        <ecNumber evidence="13">4.1.99.17</ecNumber>
    </recommendedName>
    <alternativeName>
        <fullName evidence="13">Hydroxymethylpyrimidine phosphate synthase</fullName>
        <shortName evidence="13">HMP-P synthase</shortName>
        <shortName evidence="13">HMP-phosphate synthase</shortName>
        <shortName evidence="13">HMPP synthase</shortName>
    </alternativeName>
    <alternativeName>
        <fullName evidence="13">Thiamine biosynthesis protein ThiC</fullName>
    </alternativeName>
</protein>
<evidence type="ECO:0000256" key="9">
    <source>
        <dbReference type="ARBA" id="ARBA00023014"/>
    </source>
</evidence>
<feature type="binding site" evidence="13">
    <location>
        <position position="294"/>
    </location>
    <ligand>
        <name>substrate</name>
    </ligand>
</feature>
<feature type="binding site" evidence="13">
    <location>
        <position position="434"/>
    </location>
    <ligand>
        <name>Zn(2+)</name>
        <dbReference type="ChEBI" id="CHEBI:29105"/>
    </ligand>
</feature>
<dbReference type="FunFam" id="3.20.20.540:FF:000001">
    <property type="entry name" value="Phosphomethylpyrimidine synthase"/>
    <property type="match status" value="1"/>
</dbReference>
<feature type="binding site" evidence="13">
    <location>
        <begin position="350"/>
        <end position="352"/>
    </location>
    <ligand>
        <name>substrate</name>
    </ligand>
</feature>
<feature type="binding site" evidence="13">
    <location>
        <begin position="391"/>
        <end position="394"/>
    </location>
    <ligand>
        <name>substrate</name>
    </ligand>
</feature>
<feature type="binding site" evidence="13">
    <location>
        <position position="457"/>
    </location>
    <ligand>
        <name>substrate</name>
    </ligand>
</feature>
<evidence type="ECO:0000256" key="13">
    <source>
        <dbReference type="HAMAP-Rule" id="MF_00089"/>
    </source>
</evidence>
<gene>
    <name evidence="13" type="primary">thiC</name>
    <name evidence="16" type="ORF">A130_06300</name>
</gene>
<feature type="compositionally biased region" description="Polar residues" evidence="14">
    <location>
        <begin position="641"/>
        <end position="656"/>
    </location>
</feature>
<dbReference type="AlphaFoldDB" id="A0A1E5CW91"/>
<feature type="binding site" evidence="13">
    <location>
        <position position="586"/>
    </location>
    <ligand>
        <name>[4Fe-4S] cluster</name>
        <dbReference type="ChEBI" id="CHEBI:49883"/>
        <note>4Fe-4S-S-AdoMet</note>
    </ligand>
</feature>
<comment type="subunit">
    <text evidence="13">Homodimer.</text>
</comment>
<dbReference type="Pfam" id="PF13667">
    <property type="entry name" value="ThiC-associated"/>
    <property type="match status" value="1"/>
</dbReference>
<dbReference type="PANTHER" id="PTHR30557">
    <property type="entry name" value="THIAMINE BIOSYNTHESIS PROTEIN THIC"/>
    <property type="match status" value="1"/>
</dbReference>
<comment type="function">
    <text evidence="1 13">Catalyzes the synthesis of the hydroxymethylpyrimidine phosphate (HMP-P) moiety of thiamine from aminoimidazole ribotide (AIR) in a radical S-adenosyl-L-methionine (SAM)-dependent reaction.</text>
</comment>
<dbReference type="Proteomes" id="UP000094165">
    <property type="component" value="Unassembled WGS sequence"/>
</dbReference>
<dbReference type="GO" id="GO:0005829">
    <property type="term" value="C:cytosol"/>
    <property type="evidence" value="ECO:0007669"/>
    <property type="project" value="TreeGrafter"/>
</dbReference>
<dbReference type="GO" id="GO:0008270">
    <property type="term" value="F:zinc ion binding"/>
    <property type="evidence" value="ECO:0007669"/>
    <property type="project" value="UniProtKB-UniRule"/>
</dbReference>
<sequence length="656" mass="73110">MSSSRKTSRLNAKSNIASLSVQPYPNSKKTYINGSRPDIRVPMREISLADSLVGGSKESPLYASNEPIQVYDTSGSYTDSSHNVNVYSGLPKIRDAWIEERADTELLEGVSSAYSKGRLEDETLDDLRYGNLPSIRRAAANQCVTQLHYARKGIITPEMEFISIRENMGRQKFSDGQLNHQHAGYSFGANLPKEITPEFVRKEVAEGRAIIPSNINHPESEPMIIGRNFLVKVNANIGNSSVSSSIEEEVEKLIWATRWGADTVMDLSTGRNIHETREWILRNSPVPIGTVPMYQALEKVNGIAENLNWEVMRDTLIEQAEQGVDYFTIHAGLLLRYVPMTAKRVTGIVSRGGSIIAKWCLAHHQESFLYTHFREICEICAKYDVALSLGDGLRPGSIADANDEAQFSELKTLGELTKVAWEYDVQVIIEGPGHIPMHMIKENMDVQLEHCHEAPFYTLGPLTTDIAPGYDHITSGIGAAMIGWYGCAMLCYVTPKEHLGLPNKEDVKTGMITYKLAAHAADLAKGHPGAQIRDNALSKARFEFRWEDQFNLALDPETARAFHDETLPQESGKVAHFCSMCGPKFCSMKISQEVREYAKDTKQVEADQAIDIKMLNDPLEGMRQKSHEFLSSGSELYHPISSAQPNTSNNVIVEEE</sequence>
<keyword evidence="3 13" id="KW-0004">4Fe-4S</keyword>
<dbReference type="PANTHER" id="PTHR30557:SF1">
    <property type="entry name" value="PHOSPHOMETHYLPYRIMIDINE SYNTHASE, CHLOROPLASTIC"/>
    <property type="match status" value="1"/>
</dbReference>
<dbReference type="SFLD" id="SFLDG01114">
    <property type="entry name" value="phosphomethylpyrimidine_syntha"/>
    <property type="match status" value="1"/>
</dbReference>
<feature type="binding site" evidence="13">
    <location>
        <position position="581"/>
    </location>
    <ligand>
        <name>[4Fe-4S] cluster</name>
        <dbReference type="ChEBI" id="CHEBI:49883"/>
        <note>4Fe-4S-S-AdoMet</note>
    </ligand>
</feature>
<comment type="catalytic activity">
    <reaction evidence="11 13">
        <text>5-amino-1-(5-phospho-beta-D-ribosyl)imidazole + S-adenosyl-L-methionine = 4-amino-2-methyl-5-(phosphooxymethyl)pyrimidine + CO + 5'-deoxyadenosine + formate + L-methionine + 3 H(+)</text>
        <dbReference type="Rhea" id="RHEA:24840"/>
        <dbReference type="ChEBI" id="CHEBI:15378"/>
        <dbReference type="ChEBI" id="CHEBI:15740"/>
        <dbReference type="ChEBI" id="CHEBI:17245"/>
        <dbReference type="ChEBI" id="CHEBI:17319"/>
        <dbReference type="ChEBI" id="CHEBI:57844"/>
        <dbReference type="ChEBI" id="CHEBI:58354"/>
        <dbReference type="ChEBI" id="CHEBI:59789"/>
        <dbReference type="ChEBI" id="CHEBI:137981"/>
        <dbReference type="EC" id="4.1.99.17"/>
    </reaction>
</comment>
<evidence type="ECO:0000256" key="7">
    <source>
        <dbReference type="ARBA" id="ARBA00022977"/>
    </source>
</evidence>
<keyword evidence="5 13" id="KW-0479">Metal-binding</keyword>
<feature type="binding site" evidence="13">
    <location>
        <position position="498"/>
    </location>
    <ligand>
        <name>Zn(2+)</name>
        <dbReference type="ChEBI" id="CHEBI:29105"/>
    </ligand>
</feature>
<evidence type="ECO:0000259" key="15">
    <source>
        <dbReference type="Pfam" id="PF13667"/>
    </source>
</evidence>
<dbReference type="Gene3D" id="6.10.250.620">
    <property type="match status" value="1"/>
</dbReference>
<dbReference type="HAMAP" id="MF_00089">
    <property type="entry name" value="ThiC"/>
    <property type="match status" value="1"/>
</dbReference>
<dbReference type="GO" id="GO:0009229">
    <property type="term" value="P:thiamine diphosphate biosynthetic process"/>
    <property type="evidence" value="ECO:0007669"/>
    <property type="project" value="UniProtKB-UniRule"/>
</dbReference>
<evidence type="ECO:0000256" key="11">
    <source>
        <dbReference type="ARBA" id="ARBA00050218"/>
    </source>
</evidence>
<keyword evidence="7 13" id="KW-0784">Thiamine biosynthesis</keyword>
<keyword evidence="8 13" id="KW-0408">Iron</keyword>